<accession>A0A2G8K5M3</accession>
<proteinExistence type="predicted"/>
<feature type="compositionally biased region" description="Basic and acidic residues" evidence="1">
    <location>
        <begin position="339"/>
        <end position="352"/>
    </location>
</feature>
<sequence length="405" mass="44115">MMNGEVPSVPITTLSGIASLTDLLTELPLPSPLPSTLNKSLFGRAEQADEAARLLSTQDENLLPQLLHALSQVNTDNIELKDMLQEADIDGSAPPLLQAILSRDPNIFRTRRQDQRNLQPRQPMAPAAHFPQQPQGGGYHRGGHLGTHNNSSSSPARVVPAQLGSLRAVQVEHLRVAHILLKEHLCLEAMVLLFLSMASLTCKLLVAHQSLQGPKLLVAHQSLQGPKTFLIKGQAQLEFHRSHFLMSFNNETRSYIVYTAAASDGGSAPSTPQSSAAPSSGKRSRSKKRHQDEDRHRDSSEGEKRLSQSEAELPAGGGDAAAESSRSERHKKKKKSRSHREDKEKDGGEHVKYVISSPSNSTKITIKLRRPVESKPAEPPPVKEPPPEASVKEPGVAEPVESRGN</sequence>
<keyword evidence="3" id="KW-1185">Reference proteome</keyword>
<evidence type="ECO:0000256" key="1">
    <source>
        <dbReference type="SAM" id="MobiDB-lite"/>
    </source>
</evidence>
<feature type="compositionally biased region" description="Basic residues" evidence="1">
    <location>
        <begin position="328"/>
        <end position="338"/>
    </location>
</feature>
<feature type="region of interest" description="Disordered" evidence="1">
    <location>
        <begin position="263"/>
        <end position="405"/>
    </location>
</feature>
<dbReference type="InterPro" id="IPR033031">
    <property type="entry name" value="Scc2/Nipped-B"/>
</dbReference>
<dbReference type="GO" id="GO:0003682">
    <property type="term" value="F:chromatin binding"/>
    <property type="evidence" value="ECO:0007669"/>
    <property type="project" value="TreeGrafter"/>
</dbReference>
<dbReference type="PANTHER" id="PTHR21704:SF18">
    <property type="entry name" value="NIPPED-B-LIKE PROTEIN"/>
    <property type="match status" value="1"/>
</dbReference>
<dbReference type="AlphaFoldDB" id="A0A2G8K5M3"/>
<protein>
    <submittedName>
        <fullName evidence="2">Putative nipped-B-like protein-like isoform X1</fullName>
    </submittedName>
</protein>
<feature type="region of interest" description="Disordered" evidence="1">
    <location>
        <begin position="116"/>
        <end position="156"/>
    </location>
</feature>
<dbReference type="EMBL" id="MRZV01000864">
    <property type="protein sequence ID" value="PIK43249.1"/>
    <property type="molecule type" value="Genomic_DNA"/>
</dbReference>
<dbReference type="OrthoDB" id="418242at2759"/>
<comment type="caution">
    <text evidence="2">The sequence shown here is derived from an EMBL/GenBank/DDBJ whole genome shotgun (WGS) entry which is preliminary data.</text>
</comment>
<dbReference type="PANTHER" id="PTHR21704">
    <property type="entry name" value="NIPPED-B-LIKE PROTEIN DELANGIN SCC2-RELATED"/>
    <property type="match status" value="1"/>
</dbReference>
<dbReference type="GO" id="GO:0061775">
    <property type="term" value="F:cohesin loader activity"/>
    <property type="evidence" value="ECO:0007669"/>
    <property type="project" value="InterPro"/>
</dbReference>
<dbReference type="GO" id="GO:0010468">
    <property type="term" value="P:regulation of gene expression"/>
    <property type="evidence" value="ECO:0007669"/>
    <property type="project" value="InterPro"/>
</dbReference>
<dbReference type="GO" id="GO:0140588">
    <property type="term" value="P:chromatin looping"/>
    <property type="evidence" value="ECO:0007669"/>
    <property type="project" value="InterPro"/>
</dbReference>
<dbReference type="Proteomes" id="UP000230750">
    <property type="component" value="Unassembled WGS sequence"/>
</dbReference>
<gene>
    <name evidence="2" type="ORF">BSL78_19887</name>
</gene>
<dbReference type="GO" id="GO:0090694">
    <property type="term" value="C:Scc2-Scc4 cohesin loading complex"/>
    <property type="evidence" value="ECO:0007669"/>
    <property type="project" value="TreeGrafter"/>
</dbReference>
<organism evidence="2 3">
    <name type="scientific">Stichopus japonicus</name>
    <name type="common">Sea cucumber</name>
    <dbReference type="NCBI Taxonomy" id="307972"/>
    <lineage>
        <taxon>Eukaryota</taxon>
        <taxon>Metazoa</taxon>
        <taxon>Echinodermata</taxon>
        <taxon>Eleutherozoa</taxon>
        <taxon>Echinozoa</taxon>
        <taxon>Holothuroidea</taxon>
        <taxon>Aspidochirotacea</taxon>
        <taxon>Aspidochirotida</taxon>
        <taxon>Stichopodidae</taxon>
        <taxon>Apostichopus</taxon>
    </lineage>
</organism>
<dbReference type="GO" id="GO:0071169">
    <property type="term" value="P:establishment of protein localization to chromatin"/>
    <property type="evidence" value="ECO:0007669"/>
    <property type="project" value="TreeGrafter"/>
</dbReference>
<evidence type="ECO:0000313" key="3">
    <source>
        <dbReference type="Proteomes" id="UP000230750"/>
    </source>
</evidence>
<dbReference type="GO" id="GO:0034087">
    <property type="term" value="P:establishment of mitotic sister chromatid cohesion"/>
    <property type="evidence" value="ECO:0007669"/>
    <property type="project" value="TreeGrafter"/>
</dbReference>
<feature type="compositionally biased region" description="Basic and acidic residues" evidence="1">
    <location>
        <begin position="290"/>
        <end position="307"/>
    </location>
</feature>
<reference evidence="2 3" key="1">
    <citation type="journal article" date="2017" name="PLoS Biol.">
        <title>The sea cucumber genome provides insights into morphological evolution and visceral regeneration.</title>
        <authorList>
            <person name="Zhang X."/>
            <person name="Sun L."/>
            <person name="Yuan J."/>
            <person name="Sun Y."/>
            <person name="Gao Y."/>
            <person name="Zhang L."/>
            <person name="Li S."/>
            <person name="Dai H."/>
            <person name="Hamel J.F."/>
            <person name="Liu C."/>
            <person name="Yu Y."/>
            <person name="Liu S."/>
            <person name="Lin W."/>
            <person name="Guo K."/>
            <person name="Jin S."/>
            <person name="Xu P."/>
            <person name="Storey K.B."/>
            <person name="Huan P."/>
            <person name="Zhang T."/>
            <person name="Zhou Y."/>
            <person name="Zhang J."/>
            <person name="Lin C."/>
            <person name="Li X."/>
            <person name="Xing L."/>
            <person name="Huo D."/>
            <person name="Sun M."/>
            <person name="Wang L."/>
            <person name="Mercier A."/>
            <person name="Li F."/>
            <person name="Yang H."/>
            <person name="Xiang J."/>
        </authorList>
    </citation>
    <scope>NUCLEOTIDE SEQUENCE [LARGE SCALE GENOMIC DNA]</scope>
    <source>
        <strain evidence="2">Shaxun</strain>
        <tissue evidence="2">Muscle</tissue>
    </source>
</reference>
<dbReference type="GO" id="GO:1990414">
    <property type="term" value="P:replication-born double-strand break repair via sister chromatid exchange"/>
    <property type="evidence" value="ECO:0007669"/>
    <property type="project" value="TreeGrafter"/>
</dbReference>
<name>A0A2G8K5M3_STIJA</name>
<evidence type="ECO:0000313" key="2">
    <source>
        <dbReference type="EMBL" id="PIK43249.1"/>
    </source>
</evidence>
<feature type="compositionally biased region" description="Low complexity" evidence="1">
    <location>
        <begin position="265"/>
        <end position="281"/>
    </location>
</feature>
<feature type="compositionally biased region" description="Pro residues" evidence="1">
    <location>
        <begin position="377"/>
        <end position="388"/>
    </location>
</feature>
<dbReference type="STRING" id="307972.A0A2G8K5M3"/>